<gene>
    <name evidence="2" type="ORF">H9X54_009310</name>
</gene>
<keyword evidence="1" id="KW-0472">Membrane</keyword>
<name>A0ABS2CX04_9FLAO</name>
<evidence type="ECO:0000256" key="1">
    <source>
        <dbReference type="SAM" id="Phobius"/>
    </source>
</evidence>
<evidence type="ECO:0000313" key="3">
    <source>
        <dbReference type="Proteomes" id="UP000759529"/>
    </source>
</evidence>
<feature type="transmembrane region" description="Helical" evidence="1">
    <location>
        <begin position="41"/>
        <end position="63"/>
    </location>
</feature>
<comment type="caution">
    <text evidence="2">The sequence shown here is derived from an EMBL/GenBank/DDBJ whole genome shotgun (WGS) entry which is preliminary data.</text>
</comment>
<evidence type="ECO:0000313" key="2">
    <source>
        <dbReference type="EMBL" id="MBM6499492.1"/>
    </source>
</evidence>
<accession>A0ABS2CX04</accession>
<feature type="transmembrane region" description="Helical" evidence="1">
    <location>
        <begin position="69"/>
        <end position="89"/>
    </location>
</feature>
<sequence length="127" mass="13786">MNVKNFLIAGIVGGLVDFLLGFLFYGIIFKDSYPETLDIKLEFIFLGCITFGLLMSYIFIKWAGIKNPITGLTAGASIGFLYGLSTNFFMYSNRPLDTQNFIIDVVISIIIGAGVGAAVALVNGKIK</sequence>
<dbReference type="RefSeq" id="WP_187657423.1">
    <property type="nucleotide sequence ID" value="NZ_JACSOD020000482.1"/>
</dbReference>
<keyword evidence="1" id="KW-1133">Transmembrane helix</keyword>
<keyword evidence="3" id="KW-1185">Reference proteome</keyword>
<keyword evidence="1" id="KW-0812">Transmembrane</keyword>
<protein>
    <submittedName>
        <fullName evidence="2">Uncharacterized protein</fullName>
    </submittedName>
</protein>
<dbReference type="Proteomes" id="UP000759529">
    <property type="component" value="Unassembled WGS sequence"/>
</dbReference>
<organism evidence="2 3">
    <name type="scientific">Flavobacterium macrobrachii</name>
    <dbReference type="NCBI Taxonomy" id="591204"/>
    <lineage>
        <taxon>Bacteria</taxon>
        <taxon>Pseudomonadati</taxon>
        <taxon>Bacteroidota</taxon>
        <taxon>Flavobacteriia</taxon>
        <taxon>Flavobacteriales</taxon>
        <taxon>Flavobacteriaceae</taxon>
        <taxon>Flavobacterium</taxon>
    </lineage>
</organism>
<proteinExistence type="predicted"/>
<dbReference type="EMBL" id="JACSOD020000482">
    <property type="protein sequence ID" value="MBM6499492.1"/>
    <property type="molecule type" value="Genomic_DNA"/>
</dbReference>
<feature type="transmembrane region" description="Helical" evidence="1">
    <location>
        <begin position="6"/>
        <end position="29"/>
    </location>
</feature>
<feature type="transmembrane region" description="Helical" evidence="1">
    <location>
        <begin position="101"/>
        <end position="122"/>
    </location>
</feature>
<reference evidence="2 3" key="1">
    <citation type="submission" date="2021-02" db="EMBL/GenBank/DDBJ databases">
        <authorList>
            <person name="Jung H.S."/>
            <person name="Chun B.H."/>
            <person name="Jeon C.O."/>
        </authorList>
    </citation>
    <scope>NUCLEOTIDE SEQUENCE [LARGE SCALE GENOMIC DNA]</scope>
    <source>
        <strain evidence="2 3">LMG 25203</strain>
    </source>
</reference>